<protein>
    <recommendedName>
        <fullName evidence="3">Glutamine cyclotransferase</fullName>
    </recommendedName>
</protein>
<dbReference type="AlphaFoldDB" id="A0A0L8AII3"/>
<dbReference type="PANTHER" id="PTHR31270">
    <property type="entry name" value="GLUTAMINYL-PEPTIDE CYCLOTRANSFERASE"/>
    <property type="match status" value="1"/>
</dbReference>
<dbReference type="SUPFAM" id="SSF50969">
    <property type="entry name" value="YVTN repeat-like/Quinoprotein amine dehydrogenase"/>
    <property type="match status" value="1"/>
</dbReference>
<dbReference type="Pfam" id="PF05096">
    <property type="entry name" value="Glu_cyclase_2"/>
    <property type="match status" value="1"/>
</dbReference>
<proteinExistence type="predicted"/>
<evidence type="ECO:0000313" key="1">
    <source>
        <dbReference type="EMBL" id="KOF01980.1"/>
    </source>
</evidence>
<dbReference type="PATRIC" id="fig|1566026.4.peg.1248"/>
<organism evidence="1 2">
    <name type="scientific">Roseivirga seohaensis subsp. aquiponti</name>
    <dbReference type="NCBI Taxonomy" id="1566026"/>
    <lineage>
        <taxon>Bacteria</taxon>
        <taxon>Pseudomonadati</taxon>
        <taxon>Bacteroidota</taxon>
        <taxon>Cytophagia</taxon>
        <taxon>Cytophagales</taxon>
        <taxon>Roseivirgaceae</taxon>
        <taxon>Roseivirga</taxon>
    </lineage>
</organism>
<dbReference type="InterPro" id="IPR015943">
    <property type="entry name" value="WD40/YVTN_repeat-like_dom_sf"/>
</dbReference>
<dbReference type="InterPro" id="IPR011044">
    <property type="entry name" value="Quino_amine_DH_bsu"/>
</dbReference>
<dbReference type="Gene3D" id="2.130.10.10">
    <property type="entry name" value="YVTN repeat-like/Quinoprotein amine dehydrogenase"/>
    <property type="match status" value="1"/>
</dbReference>
<dbReference type="OrthoDB" id="9783700at2"/>
<dbReference type="GO" id="GO:0016603">
    <property type="term" value="F:glutaminyl-peptide cyclotransferase activity"/>
    <property type="evidence" value="ECO:0007669"/>
    <property type="project" value="InterPro"/>
</dbReference>
<name>A0A0L8AII3_9BACT</name>
<keyword evidence="2" id="KW-1185">Reference proteome</keyword>
<accession>A0A0L8AII3</accession>
<reference evidence="2" key="1">
    <citation type="submission" date="2014-11" db="EMBL/GenBank/DDBJ databases">
        <title>Genome sequencing of Roseivirga sp. D-25.</title>
        <authorList>
            <person name="Selvaratnam C."/>
            <person name="Thevarajoo S."/>
            <person name="Goh K.M."/>
            <person name="Eee R."/>
            <person name="Chan K.-G."/>
            <person name="Chong C.S."/>
        </authorList>
    </citation>
    <scope>NUCLEOTIDE SEQUENCE [LARGE SCALE GENOMIC DNA]</scope>
    <source>
        <strain evidence="2">D-25</strain>
    </source>
</reference>
<evidence type="ECO:0008006" key="3">
    <source>
        <dbReference type="Google" id="ProtNLM"/>
    </source>
</evidence>
<sequence length="264" mass="29639">MKFLQLSILSLSLGIISCTPSKKDKYSLANPELISYKVEQTMPHDSTAYTQGLLVHKGKIYESTGREASWIGIVDPSTGKPDKKVILDDKFFGEGITILNNKIYQLTWQQKVGFVYDLETFEQLREFKYNNEGWGLTHDGKNLIMSDGSNSLSFLDTASLAPIKKLNVTYKGVAVSSLNELEYVDGYIWANIYLKDQIAKIDANTGEVQGFLDLSDLTYRTRLLNPDADVLNGIAWHESTKSLLVTGKLWPLIYVLKLTANPEN</sequence>
<dbReference type="PROSITE" id="PS51257">
    <property type="entry name" value="PROKAR_LIPOPROTEIN"/>
    <property type="match status" value="1"/>
</dbReference>
<evidence type="ECO:0000313" key="2">
    <source>
        <dbReference type="Proteomes" id="UP000036908"/>
    </source>
</evidence>
<dbReference type="Proteomes" id="UP000036908">
    <property type="component" value="Unassembled WGS sequence"/>
</dbReference>
<comment type="caution">
    <text evidence="1">The sequence shown here is derived from an EMBL/GenBank/DDBJ whole genome shotgun (WGS) entry which is preliminary data.</text>
</comment>
<dbReference type="InterPro" id="IPR007788">
    <property type="entry name" value="QCT"/>
</dbReference>
<dbReference type="PANTHER" id="PTHR31270:SF1">
    <property type="entry name" value="GLUTAMINYL-PEPTIDE CYCLOTRANSFERASE"/>
    <property type="match status" value="1"/>
</dbReference>
<dbReference type="EMBL" id="JSVA01000017">
    <property type="protein sequence ID" value="KOF01980.1"/>
    <property type="molecule type" value="Genomic_DNA"/>
</dbReference>
<dbReference type="RefSeq" id="WP_053224500.1">
    <property type="nucleotide sequence ID" value="NZ_JSVA01000017.1"/>
</dbReference>
<gene>
    <name evidence="1" type="ORF">OB69_14685</name>
</gene>